<protein>
    <submittedName>
        <fullName evidence="3">Flagellar hook-length control protein FliK</fullName>
    </submittedName>
</protein>
<gene>
    <name evidence="3" type="ORF">WCV65_09915</name>
</gene>
<feature type="compositionally biased region" description="Basic and acidic residues" evidence="1">
    <location>
        <begin position="378"/>
        <end position="417"/>
    </location>
</feature>
<keyword evidence="3" id="KW-0966">Cell projection</keyword>
<dbReference type="InterPro" id="IPR021136">
    <property type="entry name" value="Flagellar_hook_control-like_C"/>
</dbReference>
<keyword evidence="4" id="KW-1185">Reference proteome</keyword>
<evidence type="ECO:0000313" key="3">
    <source>
        <dbReference type="EMBL" id="WXB98766.1"/>
    </source>
</evidence>
<name>A0ABZ2NM47_9BACI</name>
<dbReference type="InterPro" id="IPR038610">
    <property type="entry name" value="FliK-like_C_sf"/>
</dbReference>
<keyword evidence="3" id="KW-0969">Cilium</keyword>
<feature type="domain" description="Flagellar hook-length control protein-like C-terminal" evidence="2">
    <location>
        <begin position="300"/>
        <end position="369"/>
    </location>
</feature>
<dbReference type="Gene3D" id="3.30.750.140">
    <property type="match status" value="1"/>
</dbReference>
<evidence type="ECO:0000313" key="4">
    <source>
        <dbReference type="Proteomes" id="UP001377337"/>
    </source>
</evidence>
<feature type="region of interest" description="Disordered" evidence="1">
    <location>
        <begin position="371"/>
        <end position="417"/>
    </location>
</feature>
<dbReference type="CDD" id="cd17470">
    <property type="entry name" value="T3SS_Flik_C"/>
    <property type="match status" value="1"/>
</dbReference>
<dbReference type="RefSeq" id="WP_338781926.1">
    <property type="nucleotide sequence ID" value="NZ_CP147407.1"/>
</dbReference>
<keyword evidence="3" id="KW-0282">Flagellum</keyword>
<reference evidence="3 4" key="1">
    <citation type="submission" date="2024-02" db="EMBL/GenBank/DDBJ databases">
        <title>Seven novel Bacillus-like species.</title>
        <authorList>
            <person name="Liu G."/>
        </authorList>
    </citation>
    <scope>NUCLEOTIDE SEQUENCE [LARGE SCALE GENOMIC DNA]</scope>
    <source>
        <strain evidence="3 4">FJAT-52054</strain>
    </source>
</reference>
<sequence length="417" mass="45644">MIRSINQMAAPAAQMNGSNPLNGLSFQQMLIGAFPPPNMEGAITESSQLPDSADKQTIAPITKETLLLLLEGLQKQIHTLLKEGSLEEDKIDELENIASELFAFLTQENAPAMYSNLKVNAELQQNGANHKQHHLSEWLTPVKAGHLIEVLTSLEKEGQLPAGLKALLTSLAEKKTGPDTAAAFIQSALKKTGSVHQQSAASAADIVSSTINKAYPLSAASGKSVHLSSGAETGAHLSSTIEKINPLSNETANFTTQSPLAKPEQLLLFVKTDPTGNRVNQEDMIQQIQQLLTRSKFIAVNGSEKLFLKLYPEHLGELRIEIMQSDGKWMAKFTAGSLMVKEVIESHLHQLKQGLTAQHIQMEKIEVLQSFTSPSRDLPQDQGERGRHSGHSNRENPKDDSLERSFEDSLKEELNNE</sequence>
<evidence type="ECO:0000256" key="1">
    <source>
        <dbReference type="SAM" id="MobiDB-lite"/>
    </source>
</evidence>
<dbReference type="EMBL" id="CP147407">
    <property type="protein sequence ID" value="WXB98766.1"/>
    <property type="molecule type" value="Genomic_DNA"/>
</dbReference>
<accession>A0ABZ2NM47</accession>
<dbReference type="Pfam" id="PF02120">
    <property type="entry name" value="Flg_hook"/>
    <property type="match status" value="1"/>
</dbReference>
<dbReference type="Proteomes" id="UP001377337">
    <property type="component" value="Chromosome"/>
</dbReference>
<organism evidence="3 4">
    <name type="scientific">Metabacillus sediminis</name>
    <dbReference type="NCBI Taxonomy" id="3117746"/>
    <lineage>
        <taxon>Bacteria</taxon>
        <taxon>Bacillati</taxon>
        <taxon>Bacillota</taxon>
        <taxon>Bacilli</taxon>
        <taxon>Bacillales</taxon>
        <taxon>Bacillaceae</taxon>
        <taxon>Metabacillus</taxon>
    </lineage>
</organism>
<proteinExistence type="predicted"/>
<evidence type="ECO:0000259" key="2">
    <source>
        <dbReference type="Pfam" id="PF02120"/>
    </source>
</evidence>